<feature type="transmembrane region" description="Helical" evidence="8">
    <location>
        <begin position="375"/>
        <end position="394"/>
    </location>
</feature>
<keyword evidence="5 8" id="KW-1133">Transmembrane helix</keyword>
<evidence type="ECO:0000313" key="9">
    <source>
        <dbReference type="EMBL" id="GBQ25510.1"/>
    </source>
</evidence>
<name>A0ABQ0P7J4_9PROT</name>
<keyword evidence="4 8" id="KW-0812">Transmembrane</keyword>
<dbReference type="Pfam" id="PF02133">
    <property type="entry name" value="Transp_cyt_pur"/>
    <property type="match status" value="1"/>
</dbReference>
<sequence>MRIKIVPVPSVWRDDGQGEAMIDSLGSPEAETIYPIPAVRRHGRPRDLFTVWFGSNLMMLTIVTGALSTTVFGQPLLPAVLALLVGNLIGAIFMALHAAQGPRLGVPQMVQTRGQFGLMGAVPVTAVIVLMYVGFAASNLVLGAEGLQSILPGLGRLPAILVIQTLSILPAILGYRMIHVSAQVMTLLCGIAVIFCIWRVLVLHGGELPLLASGPIHWTGILRTLSTAALWQIAYAPYVSDASRYLPSGPAGERRAFICCFSGSVLGSMLPMGLGAAVGLLATGHGIVGTLTRLLGPWAVAVLVALSLGIAVANAMNVYCGTLSSLTVAQTFTPDRHYGRTSRVAVTVALLVLAFAMATLMADSFMITYSEFLELLMSVMIPWTAINLTDYYLLHHGDYDVASFFKRDGGRYGLYNAPALVCYVIGILVQAPFLSTALYTGQVARALGGVDLSWVVSLILTPPLYIAMTRRFNPRLIPRHGVR</sequence>
<accession>A0ABQ0P7J4</accession>
<dbReference type="EMBL" id="BAQP01000145">
    <property type="protein sequence ID" value="GBQ25510.1"/>
    <property type="molecule type" value="Genomic_DNA"/>
</dbReference>
<comment type="similarity">
    <text evidence="2 7">Belongs to the purine-cytosine permease (2.A.39) family.</text>
</comment>
<evidence type="ECO:0000256" key="6">
    <source>
        <dbReference type="ARBA" id="ARBA00023136"/>
    </source>
</evidence>
<feature type="transmembrane region" description="Helical" evidence="8">
    <location>
        <begin position="49"/>
        <end position="70"/>
    </location>
</feature>
<dbReference type="PANTHER" id="PTHR31806">
    <property type="entry name" value="PURINE-CYTOSINE PERMEASE FCY2-RELATED"/>
    <property type="match status" value="1"/>
</dbReference>
<proteinExistence type="inferred from homology"/>
<feature type="transmembrane region" description="Helical" evidence="8">
    <location>
        <begin position="157"/>
        <end position="178"/>
    </location>
</feature>
<evidence type="ECO:0000256" key="7">
    <source>
        <dbReference type="PIRNR" id="PIRNR002744"/>
    </source>
</evidence>
<evidence type="ECO:0000256" key="5">
    <source>
        <dbReference type="ARBA" id="ARBA00022989"/>
    </source>
</evidence>
<dbReference type="Gene3D" id="1.10.4160.10">
    <property type="entry name" value="Hydantoin permease"/>
    <property type="match status" value="1"/>
</dbReference>
<protein>
    <submittedName>
        <fullName evidence="9">Cytosine/purines/uracil/thiamine/allantoin transporter</fullName>
    </submittedName>
</protein>
<reference evidence="9" key="1">
    <citation type="submission" date="2013-04" db="EMBL/GenBank/DDBJ databases">
        <title>The genome sequencing project of 58 acetic acid bacteria.</title>
        <authorList>
            <person name="Okamoto-Kainuma A."/>
            <person name="Ishikawa M."/>
            <person name="Umino S."/>
            <person name="Koizumi Y."/>
            <person name="Shiwa Y."/>
            <person name="Yoshikawa H."/>
            <person name="Matsutani M."/>
            <person name="Matsushita K."/>
        </authorList>
    </citation>
    <scope>NUCLEOTIDE SEQUENCE</scope>
    <source>
        <strain evidence="9">DSM 12717</strain>
    </source>
</reference>
<gene>
    <name evidence="9" type="ORF">AA12717_2082</name>
</gene>
<evidence type="ECO:0000313" key="10">
    <source>
        <dbReference type="Proteomes" id="UP001060895"/>
    </source>
</evidence>
<feature type="transmembrane region" description="Helical" evidence="8">
    <location>
        <begin position="185"/>
        <end position="204"/>
    </location>
</feature>
<dbReference type="Proteomes" id="UP001060895">
    <property type="component" value="Unassembled WGS sequence"/>
</dbReference>
<keyword evidence="10" id="KW-1185">Reference proteome</keyword>
<comment type="subcellular location">
    <subcellularLocation>
        <location evidence="1">Membrane</location>
        <topology evidence="1">Multi-pass membrane protein</topology>
    </subcellularLocation>
</comment>
<feature type="transmembrane region" description="Helical" evidence="8">
    <location>
        <begin position="76"/>
        <end position="96"/>
    </location>
</feature>
<evidence type="ECO:0000256" key="2">
    <source>
        <dbReference type="ARBA" id="ARBA00008974"/>
    </source>
</evidence>
<feature type="transmembrane region" description="Helical" evidence="8">
    <location>
        <begin position="344"/>
        <end position="369"/>
    </location>
</feature>
<evidence type="ECO:0000256" key="8">
    <source>
        <dbReference type="SAM" id="Phobius"/>
    </source>
</evidence>
<feature type="transmembrane region" description="Helical" evidence="8">
    <location>
        <begin position="446"/>
        <end position="467"/>
    </location>
</feature>
<evidence type="ECO:0000256" key="1">
    <source>
        <dbReference type="ARBA" id="ARBA00004141"/>
    </source>
</evidence>
<dbReference type="InterPro" id="IPR026030">
    <property type="entry name" value="Pur-cyt_permease_Fcy2/21/22"/>
</dbReference>
<evidence type="ECO:0000256" key="3">
    <source>
        <dbReference type="ARBA" id="ARBA00022448"/>
    </source>
</evidence>
<feature type="transmembrane region" description="Helical" evidence="8">
    <location>
        <begin position="216"/>
        <end position="235"/>
    </location>
</feature>
<feature type="transmembrane region" description="Helical" evidence="8">
    <location>
        <begin position="256"/>
        <end position="278"/>
    </location>
</feature>
<keyword evidence="6 7" id="KW-0472">Membrane</keyword>
<dbReference type="InterPro" id="IPR001248">
    <property type="entry name" value="Pur-cyt_permease"/>
</dbReference>
<feature type="transmembrane region" description="Helical" evidence="8">
    <location>
        <begin position="298"/>
        <end position="323"/>
    </location>
</feature>
<dbReference type="PANTHER" id="PTHR31806:SF1">
    <property type="entry name" value="PURINE-CYTOSINE PERMEASE FCY2-RELATED"/>
    <property type="match status" value="1"/>
</dbReference>
<dbReference type="PIRSF" id="PIRSF002744">
    <property type="entry name" value="Pur-cyt_permease"/>
    <property type="match status" value="1"/>
</dbReference>
<feature type="transmembrane region" description="Helical" evidence="8">
    <location>
        <begin position="414"/>
        <end position="434"/>
    </location>
</feature>
<evidence type="ECO:0000256" key="4">
    <source>
        <dbReference type="ARBA" id="ARBA00022692"/>
    </source>
</evidence>
<feature type="transmembrane region" description="Helical" evidence="8">
    <location>
        <begin position="116"/>
        <end position="137"/>
    </location>
</feature>
<organism evidence="9 10">
    <name type="scientific">Gluconacetobacter sacchari DSM 12717</name>
    <dbReference type="NCBI Taxonomy" id="1307940"/>
    <lineage>
        <taxon>Bacteria</taxon>
        <taxon>Pseudomonadati</taxon>
        <taxon>Pseudomonadota</taxon>
        <taxon>Alphaproteobacteria</taxon>
        <taxon>Acetobacterales</taxon>
        <taxon>Acetobacteraceae</taxon>
        <taxon>Gluconacetobacter</taxon>
    </lineage>
</organism>
<comment type="caution">
    <text evidence="9">The sequence shown here is derived from an EMBL/GenBank/DDBJ whole genome shotgun (WGS) entry which is preliminary data.</text>
</comment>
<keyword evidence="3 7" id="KW-0813">Transport</keyword>